<feature type="region of interest" description="Disordered" evidence="4">
    <location>
        <begin position="362"/>
        <end position="458"/>
    </location>
</feature>
<keyword evidence="3" id="KW-0004">4Fe-4S</keyword>
<evidence type="ECO:0000256" key="3">
    <source>
        <dbReference type="RuleBase" id="RU004464"/>
    </source>
</evidence>
<gene>
    <name evidence="6" type="ORF">NLJ89_g654</name>
</gene>
<comment type="similarity">
    <text evidence="1 3">Belongs to the complex I 20 kDa subunit family.</text>
</comment>
<dbReference type="GO" id="GO:0015990">
    <property type="term" value="P:electron transport coupled proton transport"/>
    <property type="evidence" value="ECO:0007669"/>
    <property type="project" value="TreeGrafter"/>
</dbReference>
<keyword evidence="2 3" id="KW-0520">NAD</keyword>
<dbReference type="Proteomes" id="UP001148786">
    <property type="component" value="Unassembled WGS sequence"/>
</dbReference>
<feature type="compositionally biased region" description="Basic and acidic residues" evidence="4">
    <location>
        <begin position="867"/>
        <end position="878"/>
    </location>
</feature>
<dbReference type="HAMAP" id="MF_01356">
    <property type="entry name" value="NDH1_NuoB"/>
    <property type="match status" value="1"/>
</dbReference>
<sequence length="1259" mass="138103">MSLALKTAVARAGRTAAFSSQLGLTACRSLHTSKLVRQAEPQQSSVPTPTATEPVTAFAKQDSMQLSLETPQNKAEYVLSTLDKVSNWARQGSMWPMTFGLACCAVEMMHMAAARYDQDRLGVVFRASPRQSDIMIVAGTLTNKMAPALRKVYDQMPEPRWVISMGSCANGGGYYHYSYSVVRGCDRIVPVDIYVPGCPPTAEALLYGMLQLQRKIRRSRKGVLWYPSVVSVIHRRLSAELSCLPFLIIDHSSPAPLLAFPLPPLSMAAALPPLRNDVGPNGLYSRVIMNDYDFGDNRYPSLAAPPKGLQPDAQYTHRPSSRQDRAPADSYSSPSDQSQEPQRALSYALPPGAARRVVERYSLDDNVQRAPSRGSNETKPTFVESTQDTVTARSRPGTPQASRAMSPQQGRASPNPSTRRNLSQPPSTSPIGSPSGPQFPPIMPLSASPTYNPPVAPSHRAYAQQPTYVTQPSAPNPIQTVYTPIMPQQEEVCVECAMRDQDMADVDVTSPGIWARASDVAFEELKQRERDDEANGIVVDDPSRPRIRGGRLTEQNLKLWLSVNPREPTSRQQTLNAYIKSQRTLLEAEALAHARAMQEAKQLDNRMRDAYSQLRRSAYDMGNSSSPTDDLGGVRIKPPLSPGATHPNQAHVRSHSREITLLENGMIVEHVDVRKEEREARERKKREEKRARKSSRSSVMDVTSIISAQSNGQLVENGLKPHSRFSHASSARPTSVLTAPLDRPDLPRAYSQASFSDVHSLGSSSPRRTRFFGMKNLSAGWRSQESFAPSGMSGSMIDMHVALQRESQGPNQFAASPIDLNTPRRSQIWPPVDLEDTSAVGPHDGKGKKKKGGLAKIWRIVTGKNDAGQERGLPHRQDDDDLPLAPPPPLSYLVDRKPNDLHSGGMRHASTPSLPSVVSPKFGASTPGMSPPTAPSSLLPSPVSLRPLGVDVELADGRNSFYNDGNPIHDERDRHDDVVGKTPSNWKSLHSLTSEPDVGRPPLVPSVPSSPSPFPNNSTNGTAVVGPRPMSLSREKSLPPLPVGEAPAQVLPSDRPRTVYTFDSRALPPGTASPYDFLPPQAAFRTADTRRQSFGGTSSRPDLAVHTMPVNKPVDFDSNRSFGARYDEFGISRRSLGRLDQVQEQARALSPLPSSKRKSKFGLASLLGKKNDKRDHDHMQENIGHQFPSMGQHDNQDDMTTNGYTASISRHSALSSGTPNAHPRMSVTSRKALEELVQQDPDFVAYRYPSNDQRLDLLR</sequence>
<feature type="compositionally biased region" description="Polar residues" evidence="4">
    <location>
        <begin position="726"/>
        <end position="737"/>
    </location>
</feature>
<keyword evidence="3" id="KW-0479">Metal-binding</keyword>
<feature type="compositionally biased region" description="Polar residues" evidence="4">
    <location>
        <begin position="373"/>
        <end position="422"/>
    </location>
</feature>
<proteinExistence type="inferred from homology"/>
<organism evidence="6 7">
    <name type="scientific">Agrocybe chaxingu</name>
    <dbReference type="NCBI Taxonomy" id="84603"/>
    <lineage>
        <taxon>Eukaryota</taxon>
        <taxon>Fungi</taxon>
        <taxon>Dikarya</taxon>
        <taxon>Basidiomycota</taxon>
        <taxon>Agaricomycotina</taxon>
        <taxon>Agaricomycetes</taxon>
        <taxon>Agaricomycetidae</taxon>
        <taxon>Agaricales</taxon>
        <taxon>Agaricineae</taxon>
        <taxon>Strophariaceae</taxon>
        <taxon>Agrocybe</taxon>
    </lineage>
</organism>
<dbReference type="Pfam" id="PF01058">
    <property type="entry name" value="Oxidored_q6"/>
    <property type="match status" value="1"/>
</dbReference>
<dbReference type="InterPro" id="IPR006138">
    <property type="entry name" value="NADH_UQ_OxRdtase_20Kd_su"/>
</dbReference>
<feature type="compositionally biased region" description="Low complexity" evidence="4">
    <location>
        <begin position="423"/>
        <end position="436"/>
    </location>
</feature>
<dbReference type="OrthoDB" id="3013446at2759"/>
<dbReference type="AlphaFoldDB" id="A0A9W8N1E9"/>
<dbReference type="GO" id="GO:0048038">
    <property type="term" value="F:quinone binding"/>
    <property type="evidence" value="ECO:0007669"/>
    <property type="project" value="InterPro"/>
</dbReference>
<feature type="domain" description="NADH:ubiquinone oxidoreductase-like 20kDa subunit" evidence="5">
    <location>
        <begin position="103"/>
        <end position="211"/>
    </location>
</feature>
<dbReference type="GO" id="GO:0009060">
    <property type="term" value="P:aerobic respiration"/>
    <property type="evidence" value="ECO:0007669"/>
    <property type="project" value="TreeGrafter"/>
</dbReference>
<feature type="compositionally biased region" description="Pro residues" evidence="4">
    <location>
        <begin position="1002"/>
        <end position="1014"/>
    </location>
</feature>
<dbReference type="GO" id="GO:0046872">
    <property type="term" value="F:metal ion binding"/>
    <property type="evidence" value="ECO:0007669"/>
    <property type="project" value="UniProtKB-KW"/>
</dbReference>
<dbReference type="SUPFAM" id="SSF56770">
    <property type="entry name" value="HydA/Nqo6-like"/>
    <property type="match status" value="1"/>
</dbReference>
<feature type="compositionally biased region" description="Basic residues" evidence="4">
    <location>
        <begin position="683"/>
        <end position="695"/>
    </location>
</feature>
<dbReference type="Gene3D" id="3.40.50.12280">
    <property type="match status" value="1"/>
</dbReference>
<feature type="region of interest" description="Disordered" evidence="4">
    <location>
        <begin position="299"/>
        <end position="343"/>
    </location>
</feature>
<feature type="region of interest" description="Disordered" evidence="4">
    <location>
        <begin position="675"/>
        <end position="701"/>
    </location>
</feature>
<feature type="region of interest" description="Disordered" evidence="4">
    <location>
        <begin position="718"/>
        <end position="738"/>
    </location>
</feature>
<dbReference type="PANTHER" id="PTHR11995">
    <property type="entry name" value="NADH DEHYDROGENASE"/>
    <property type="match status" value="1"/>
</dbReference>
<dbReference type="EMBL" id="JANKHO010000027">
    <property type="protein sequence ID" value="KAJ3517213.1"/>
    <property type="molecule type" value="Genomic_DNA"/>
</dbReference>
<keyword evidence="3" id="KW-0408">Iron</keyword>
<keyword evidence="3" id="KW-0411">Iron-sulfur</keyword>
<dbReference type="GO" id="GO:0051539">
    <property type="term" value="F:4 iron, 4 sulfur cluster binding"/>
    <property type="evidence" value="ECO:0007669"/>
    <property type="project" value="UniProtKB-KW"/>
</dbReference>
<dbReference type="NCBIfam" id="NF005012">
    <property type="entry name" value="PRK06411.1"/>
    <property type="match status" value="1"/>
</dbReference>
<keyword evidence="7" id="KW-1185">Reference proteome</keyword>
<feature type="region of interest" description="Disordered" evidence="4">
    <location>
        <begin position="619"/>
        <end position="654"/>
    </location>
</feature>
<reference evidence="6" key="1">
    <citation type="submission" date="2022-07" db="EMBL/GenBank/DDBJ databases">
        <title>Genome Sequence of Agrocybe chaxingu.</title>
        <authorList>
            <person name="Buettner E."/>
        </authorList>
    </citation>
    <scope>NUCLEOTIDE SEQUENCE</scope>
    <source>
        <strain evidence="6">MP-N11</strain>
    </source>
</reference>
<evidence type="ECO:0000256" key="2">
    <source>
        <dbReference type="ARBA" id="ARBA00023027"/>
    </source>
</evidence>
<feature type="compositionally biased region" description="Basic and acidic residues" evidence="4">
    <location>
        <begin position="967"/>
        <end position="979"/>
    </location>
</feature>
<evidence type="ECO:0000259" key="5">
    <source>
        <dbReference type="Pfam" id="PF01058"/>
    </source>
</evidence>
<accession>A0A9W8N1E9</accession>
<evidence type="ECO:0000256" key="1">
    <source>
        <dbReference type="ARBA" id="ARBA00009173"/>
    </source>
</evidence>
<feature type="region of interest" description="Disordered" evidence="4">
    <location>
        <begin position="961"/>
        <end position="1030"/>
    </location>
</feature>
<dbReference type="InterPro" id="IPR006137">
    <property type="entry name" value="NADH_UbQ_OxRdtase-like_20kDa"/>
</dbReference>
<protein>
    <recommendedName>
        <fullName evidence="5">NADH:ubiquinone oxidoreductase-like 20kDa subunit domain-containing protein</fullName>
    </recommendedName>
</protein>
<dbReference type="NCBIfam" id="TIGR01957">
    <property type="entry name" value="nuoB_fam"/>
    <property type="match status" value="1"/>
</dbReference>
<dbReference type="GO" id="GO:0008137">
    <property type="term" value="F:NADH dehydrogenase (ubiquinone) activity"/>
    <property type="evidence" value="ECO:0007669"/>
    <property type="project" value="InterPro"/>
</dbReference>
<evidence type="ECO:0000313" key="7">
    <source>
        <dbReference type="Proteomes" id="UP001148786"/>
    </source>
</evidence>
<feature type="region of interest" description="Disordered" evidence="4">
    <location>
        <begin position="862"/>
        <end position="940"/>
    </location>
</feature>
<evidence type="ECO:0000313" key="6">
    <source>
        <dbReference type="EMBL" id="KAJ3517213.1"/>
    </source>
</evidence>
<feature type="compositionally biased region" description="Polar residues" evidence="4">
    <location>
        <begin position="982"/>
        <end position="994"/>
    </location>
</feature>
<feature type="compositionally biased region" description="Polar residues" evidence="4">
    <location>
        <begin position="330"/>
        <end position="341"/>
    </location>
</feature>
<dbReference type="PROSITE" id="PS01150">
    <property type="entry name" value="COMPLEX1_20K"/>
    <property type="match status" value="1"/>
</dbReference>
<dbReference type="PROSITE" id="PS51257">
    <property type="entry name" value="PROKAR_LIPOPROTEIN"/>
    <property type="match status" value="1"/>
</dbReference>
<dbReference type="GO" id="GO:0045271">
    <property type="term" value="C:respiratory chain complex I"/>
    <property type="evidence" value="ECO:0007669"/>
    <property type="project" value="TreeGrafter"/>
</dbReference>
<evidence type="ECO:0000256" key="4">
    <source>
        <dbReference type="SAM" id="MobiDB-lite"/>
    </source>
</evidence>
<dbReference type="PANTHER" id="PTHR11995:SF14">
    <property type="entry name" value="NADH DEHYDROGENASE [UBIQUINONE] IRON-SULFUR PROTEIN 7, MITOCHONDRIAL"/>
    <property type="match status" value="1"/>
</dbReference>
<dbReference type="GO" id="GO:0005739">
    <property type="term" value="C:mitochondrion"/>
    <property type="evidence" value="ECO:0007669"/>
    <property type="project" value="GOC"/>
</dbReference>
<dbReference type="FunFam" id="3.40.50.12280:FF:000001">
    <property type="entry name" value="NADH-quinone oxidoreductase subunit B 2"/>
    <property type="match status" value="1"/>
</dbReference>
<name>A0A9W8N1E9_9AGAR</name>
<dbReference type="GO" id="GO:0032981">
    <property type="term" value="P:mitochondrial respiratory chain complex I assembly"/>
    <property type="evidence" value="ECO:0007669"/>
    <property type="project" value="TreeGrafter"/>
</dbReference>
<comment type="caution">
    <text evidence="6">The sequence shown here is derived from an EMBL/GenBank/DDBJ whole genome shotgun (WGS) entry which is preliminary data.</text>
</comment>